<gene>
    <name evidence="3" type="ORF">TEA_028719</name>
</gene>
<dbReference type="Proteomes" id="UP000306102">
    <property type="component" value="Unassembled WGS sequence"/>
</dbReference>
<reference evidence="3 4" key="1">
    <citation type="journal article" date="2018" name="Proc. Natl. Acad. Sci. U.S.A.">
        <title>Draft genome sequence of Camellia sinensis var. sinensis provides insights into the evolution of the tea genome and tea quality.</title>
        <authorList>
            <person name="Wei C."/>
            <person name="Yang H."/>
            <person name="Wang S."/>
            <person name="Zhao J."/>
            <person name="Liu C."/>
            <person name="Gao L."/>
            <person name="Xia E."/>
            <person name="Lu Y."/>
            <person name="Tai Y."/>
            <person name="She G."/>
            <person name="Sun J."/>
            <person name="Cao H."/>
            <person name="Tong W."/>
            <person name="Gao Q."/>
            <person name="Li Y."/>
            <person name="Deng W."/>
            <person name="Jiang X."/>
            <person name="Wang W."/>
            <person name="Chen Q."/>
            <person name="Zhang S."/>
            <person name="Li H."/>
            <person name="Wu J."/>
            <person name="Wang P."/>
            <person name="Li P."/>
            <person name="Shi C."/>
            <person name="Zheng F."/>
            <person name="Jian J."/>
            <person name="Huang B."/>
            <person name="Shan D."/>
            <person name="Shi M."/>
            <person name="Fang C."/>
            <person name="Yue Y."/>
            <person name="Li F."/>
            <person name="Li D."/>
            <person name="Wei S."/>
            <person name="Han B."/>
            <person name="Jiang C."/>
            <person name="Yin Y."/>
            <person name="Xia T."/>
            <person name="Zhang Z."/>
            <person name="Bennetzen J.L."/>
            <person name="Zhao S."/>
            <person name="Wan X."/>
        </authorList>
    </citation>
    <scope>NUCLEOTIDE SEQUENCE [LARGE SCALE GENOMIC DNA]</scope>
    <source>
        <strain evidence="4">cv. Shuchazao</strain>
        <tissue evidence="3">Leaf</tissue>
    </source>
</reference>
<dbReference type="PANTHER" id="PTHR11006:SF73">
    <property type="entry name" value="PROTEIN ARGININE N-METHYLTRANSFERASE 6"/>
    <property type="match status" value="1"/>
</dbReference>
<evidence type="ECO:0008006" key="5">
    <source>
        <dbReference type="Google" id="ProtNLM"/>
    </source>
</evidence>
<proteinExistence type="predicted"/>
<keyword evidence="1" id="KW-0949">S-adenosyl-L-methionine</keyword>
<dbReference type="CDD" id="cd02440">
    <property type="entry name" value="AdoMet_MTases"/>
    <property type="match status" value="1"/>
</dbReference>
<dbReference type="STRING" id="542762.A0A4S4EAH6"/>
<dbReference type="EMBL" id="SDRB02006053">
    <property type="protein sequence ID" value="THG13168.1"/>
    <property type="molecule type" value="Genomic_DNA"/>
</dbReference>
<dbReference type="InterPro" id="IPR029063">
    <property type="entry name" value="SAM-dependent_MTases_sf"/>
</dbReference>
<name>A0A4S4EAH6_CAMSN</name>
<feature type="region of interest" description="Disordered" evidence="2">
    <location>
        <begin position="1"/>
        <end position="67"/>
    </location>
</feature>
<evidence type="ECO:0000313" key="3">
    <source>
        <dbReference type="EMBL" id="THG13168.1"/>
    </source>
</evidence>
<dbReference type="Gene3D" id="3.40.50.150">
    <property type="entry name" value="Vaccinia Virus protein VP39"/>
    <property type="match status" value="1"/>
</dbReference>
<organism evidence="3 4">
    <name type="scientific">Camellia sinensis var. sinensis</name>
    <name type="common">China tea</name>
    <dbReference type="NCBI Taxonomy" id="542762"/>
    <lineage>
        <taxon>Eukaryota</taxon>
        <taxon>Viridiplantae</taxon>
        <taxon>Streptophyta</taxon>
        <taxon>Embryophyta</taxon>
        <taxon>Tracheophyta</taxon>
        <taxon>Spermatophyta</taxon>
        <taxon>Magnoliopsida</taxon>
        <taxon>eudicotyledons</taxon>
        <taxon>Gunneridae</taxon>
        <taxon>Pentapetalae</taxon>
        <taxon>asterids</taxon>
        <taxon>Ericales</taxon>
        <taxon>Theaceae</taxon>
        <taxon>Camellia</taxon>
    </lineage>
</organism>
<dbReference type="SUPFAM" id="SSF53335">
    <property type="entry name" value="S-adenosyl-L-methionine-dependent methyltransferases"/>
    <property type="match status" value="1"/>
</dbReference>
<sequence>MLRPASKGYSNGYHYHHQNGSGGSLSRRGNRVRRSRDYGGDGSATTRVSASDRDMPPPSPPPPPTDFDMAYFHSYAHVGIHEEMIKDRVRTETYRAAVMQHQNYIAGKVVVDVGCGTGILSIFCAQAGAKRVYAVDASDIAVQNHHESMQESSTITKNFKESPKICSSFFKNGFVGTEYASSAAGSLLLFFFDAESKDLHQAPIERRKRPGGWKFVDDVEQLDDGGFVDEEREAKES</sequence>
<dbReference type="PANTHER" id="PTHR11006">
    <property type="entry name" value="PROTEIN ARGININE N-METHYLTRANSFERASE"/>
    <property type="match status" value="1"/>
</dbReference>
<feature type="compositionally biased region" description="Pro residues" evidence="2">
    <location>
        <begin position="56"/>
        <end position="65"/>
    </location>
</feature>
<keyword evidence="4" id="KW-1185">Reference proteome</keyword>
<dbReference type="GO" id="GO:0016274">
    <property type="term" value="F:protein-arginine N-methyltransferase activity"/>
    <property type="evidence" value="ECO:0007669"/>
    <property type="project" value="InterPro"/>
</dbReference>
<dbReference type="Pfam" id="PF06325">
    <property type="entry name" value="PrmA"/>
    <property type="match status" value="1"/>
</dbReference>
<comment type="caution">
    <text evidence="3">The sequence shown here is derived from an EMBL/GenBank/DDBJ whole genome shotgun (WGS) entry which is preliminary data.</text>
</comment>
<accession>A0A4S4EAH6</accession>
<dbReference type="InterPro" id="IPR025799">
    <property type="entry name" value="Arg_MeTrfase"/>
</dbReference>
<evidence type="ECO:0000256" key="2">
    <source>
        <dbReference type="SAM" id="MobiDB-lite"/>
    </source>
</evidence>
<protein>
    <recommendedName>
        <fullName evidence="5">Methyltransferase domain-containing protein</fullName>
    </recommendedName>
</protein>
<evidence type="ECO:0000256" key="1">
    <source>
        <dbReference type="ARBA" id="ARBA00022691"/>
    </source>
</evidence>
<evidence type="ECO:0000313" key="4">
    <source>
        <dbReference type="Proteomes" id="UP000306102"/>
    </source>
</evidence>
<dbReference type="AlphaFoldDB" id="A0A4S4EAH6"/>
<dbReference type="GO" id="GO:0042054">
    <property type="term" value="F:histone methyltransferase activity"/>
    <property type="evidence" value="ECO:0007669"/>
    <property type="project" value="TreeGrafter"/>
</dbReference>